<feature type="region of interest" description="Disordered" evidence="1">
    <location>
        <begin position="88"/>
        <end position="430"/>
    </location>
</feature>
<dbReference type="GO" id="GO:0005730">
    <property type="term" value="C:nucleolus"/>
    <property type="evidence" value="ECO:0007669"/>
    <property type="project" value="TreeGrafter"/>
</dbReference>
<feature type="compositionally biased region" description="Basic and acidic residues" evidence="1">
    <location>
        <begin position="95"/>
        <end position="116"/>
    </location>
</feature>
<protein>
    <submittedName>
        <fullName evidence="3">PIN2/TERF1-interacting telomerase inhibitor 1</fullName>
    </submittedName>
</protein>
<feature type="compositionally biased region" description="Acidic residues" evidence="1">
    <location>
        <begin position="278"/>
        <end position="289"/>
    </location>
</feature>
<evidence type="ECO:0000313" key="4">
    <source>
        <dbReference type="Proteomes" id="UP000242188"/>
    </source>
</evidence>
<feature type="compositionally biased region" description="Basic and acidic residues" evidence="1">
    <location>
        <begin position="191"/>
        <end position="200"/>
    </location>
</feature>
<feature type="region of interest" description="Disordered" evidence="1">
    <location>
        <begin position="457"/>
        <end position="554"/>
    </location>
</feature>
<feature type="compositionally biased region" description="Basic residues" evidence="1">
    <location>
        <begin position="253"/>
        <end position="263"/>
    </location>
</feature>
<organism evidence="3 4">
    <name type="scientific">Mizuhopecten yessoensis</name>
    <name type="common">Japanese scallop</name>
    <name type="synonym">Patinopecten yessoensis</name>
    <dbReference type="NCBI Taxonomy" id="6573"/>
    <lineage>
        <taxon>Eukaryota</taxon>
        <taxon>Metazoa</taxon>
        <taxon>Spiralia</taxon>
        <taxon>Lophotrochozoa</taxon>
        <taxon>Mollusca</taxon>
        <taxon>Bivalvia</taxon>
        <taxon>Autobranchia</taxon>
        <taxon>Pteriomorphia</taxon>
        <taxon>Pectinida</taxon>
        <taxon>Pectinoidea</taxon>
        <taxon>Pectinidae</taxon>
        <taxon>Mizuhopecten</taxon>
    </lineage>
</organism>
<reference evidence="3 4" key="1">
    <citation type="journal article" date="2017" name="Nat. Ecol. Evol.">
        <title>Scallop genome provides insights into evolution of bilaterian karyotype and development.</title>
        <authorList>
            <person name="Wang S."/>
            <person name="Zhang J."/>
            <person name="Jiao W."/>
            <person name="Li J."/>
            <person name="Xun X."/>
            <person name="Sun Y."/>
            <person name="Guo X."/>
            <person name="Huan P."/>
            <person name="Dong B."/>
            <person name="Zhang L."/>
            <person name="Hu X."/>
            <person name="Sun X."/>
            <person name="Wang J."/>
            <person name="Zhao C."/>
            <person name="Wang Y."/>
            <person name="Wang D."/>
            <person name="Huang X."/>
            <person name="Wang R."/>
            <person name="Lv J."/>
            <person name="Li Y."/>
            <person name="Zhang Z."/>
            <person name="Liu B."/>
            <person name="Lu W."/>
            <person name="Hui Y."/>
            <person name="Liang J."/>
            <person name="Zhou Z."/>
            <person name="Hou R."/>
            <person name="Li X."/>
            <person name="Liu Y."/>
            <person name="Li H."/>
            <person name="Ning X."/>
            <person name="Lin Y."/>
            <person name="Zhao L."/>
            <person name="Xing Q."/>
            <person name="Dou J."/>
            <person name="Li Y."/>
            <person name="Mao J."/>
            <person name="Guo H."/>
            <person name="Dou H."/>
            <person name="Li T."/>
            <person name="Mu C."/>
            <person name="Jiang W."/>
            <person name="Fu Q."/>
            <person name="Fu X."/>
            <person name="Miao Y."/>
            <person name="Liu J."/>
            <person name="Yu Q."/>
            <person name="Li R."/>
            <person name="Liao H."/>
            <person name="Li X."/>
            <person name="Kong Y."/>
            <person name="Jiang Z."/>
            <person name="Chourrout D."/>
            <person name="Li R."/>
            <person name="Bao Z."/>
        </authorList>
    </citation>
    <scope>NUCLEOTIDE SEQUENCE [LARGE SCALE GENOMIC DNA]</scope>
    <source>
        <strain evidence="3 4">PY_sf001</strain>
    </source>
</reference>
<feature type="compositionally biased region" description="Basic and acidic residues" evidence="1">
    <location>
        <begin position="494"/>
        <end position="510"/>
    </location>
</feature>
<accession>A0A210PG41</accession>
<feature type="compositionally biased region" description="Polar residues" evidence="1">
    <location>
        <begin position="173"/>
        <end position="187"/>
    </location>
</feature>
<keyword evidence="4" id="KW-1185">Reference proteome</keyword>
<gene>
    <name evidence="3" type="ORF">KP79_PYT18397</name>
</gene>
<evidence type="ECO:0000313" key="3">
    <source>
        <dbReference type="EMBL" id="OWF35455.1"/>
    </source>
</evidence>
<dbReference type="STRING" id="6573.A0A210PG41"/>
<feature type="region of interest" description="Disordered" evidence="1">
    <location>
        <begin position="1"/>
        <end position="27"/>
    </location>
</feature>
<feature type="compositionally biased region" description="Basic residues" evidence="1">
    <location>
        <begin position="541"/>
        <end position="550"/>
    </location>
</feature>
<feature type="compositionally biased region" description="Basic residues" evidence="1">
    <location>
        <begin position="479"/>
        <end position="488"/>
    </location>
</feature>
<dbReference type="SMART" id="SM00443">
    <property type="entry name" value="G_patch"/>
    <property type="match status" value="1"/>
</dbReference>
<dbReference type="GO" id="GO:0003676">
    <property type="term" value="F:nucleic acid binding"/>
    <property type="evidence" value="ECO:0007669"/>
    <property type="project" value="InterPro"/>
</dbReference>
<dbReference type="PROSITE" id="PS50174">
    <property type="entry name" value="G_PATCH"/>
    <property type="match status" value="1"/>
</dbReference>
<dbReference type="OrthoDB" id="29523at2759"/>
<feature type="compositionally biased region" description="Basic residues" evidence="1">
    <location>
        <begin position="381"/>
        <end position="392"/>
    </location>
</feature>
<name>A0A210PG41_MIZYE</name>
<feature type="compositionally biased region" description="Basic and acidic residues" evidence="1">
    <location>
        <begin position="130"/>
        <end position="142"/>
    </location>
</feature>
<evidence type="ECO:0000256" key="1">
    <source>
        <dbReference type="SAM" id="MobiDB-lite"/>
    </source>
</evidence>
<dbReference type="PANTHER" id="PTHR23149">
    <property type="entry name" value="G PATCH DOMAIN CONTAINING PROTEIN"/>
    <property type="match status" value="1"/>
</dbReference>
<feature type="compositionally biased region" description="Polar residues" evidence="1">
    <location>
        <begin position="401"/>
        <end position="419"/>
    </location>
</feature>
<feature type="compositionally biased region" description="Polar residues" evidence="1">
    <location>
        <begin position="333"/>
        <end position="351"/>
    </location>
</feature>
<dbReference type="InterPro" id="IPR050656">
    <property type="entry name" value="PINX1"/>
</dbReference>
<dbReference type="EMBL" id="NEDP02076726">
    <property type="protein sequence ID" value="OWF35455.1"/>
    <property type="molecule type" value="Genomic_DNA"/>
</dbReference>
<feature type="compositionally biased region" description="Basic residues" evidence="1">
    <location>
        <begin position="117"/>
        <end position="129"/>
    </location>
</feature>
<feature type="domain" description="G-patch" evidence="2">
    <location>
        <begin position="26"/>
        <end position="72"/>
    </location>
</feature>
<dbReference type="InterPro" id="IPR000467">
    <property type="entry name" value="G_patch_dom"/>
</dbReference>
<dbReference type="PANTHER" id="PTHR23149:SF27">
    <property type="entry name" value="PIN2_TERF1-INTERACTING TELOMERASE INHIBITOR 1"/>
    <property type="match status" value="1"/>
</dbReference>
<dbReference type="Pfam" id="PF01585">
    <property type="entry name" value="G-patch"/>
    <property type="match status" value="1"/>
</dbReference>
<evidence type="ECO:0000259" key="2">
    <source>
        <dbReference type="PROSITE" id="PS50174"/>
    </source>
</evidence>
<sequence length="631" mass="71178">MSMLAGPRRKQKLSADPRGNAWSKDESKFGHKLLEKFGWSKGKGLGANEDGKVDHVKISMKNDTRGVGCSRNHEDNWIAHQDDFNDLLSSLNQDTPEKDTNDEKESDKVTGLEKKSKASRSRVHYQKFTKGKDLSSRSREDMACIFGRRKIKQEADLTPSSEDDDSSSDSQSKTQHGVITVRSTDSVQDYFAKKMAERKAAMVSQDLDDKSEDEMRPGFGIDTINSDDVGKTKKKVRFSLGEVEEDNVDTSKTKKKKLKKNRKSKDNEESIGETTGDTAEDDQDENEEDCNNRDGNKSPRKRKHSSESQVDEEVQAVKSKKLKKSKKRKTESLIDNENTVKTIEANLSSDQIESETKLAKRKQKKLLSQTQVESGEESQVKSKKMKKSKKAAHFMTEDKCSQVQVPTSDTQDSGNSDSAGSRLVNDMEPVKIETNMPNIIQSKLKRIEKARKLYVLTQKSSDSGKPLESKTDVPLSQGQKRRHKKHEKKPLGSKTDESMSNRPKRNTERNKKSRTLHVQTQKLADSQELVKSKTDVSLTKGQKRRRKKQERKATINPGGYLGYCTKPSDWQLNAKSKKVVNQVEKSAQAFPGSNCMTVIGYGKDSTVVLANKIVQARTVVHHKQHNHTNRF</sequence>
<feature type="compositionally biased region" description="Basic residues" evidence="1">
    <location>
        <begin position="318"/>
        <end position="329"/>
    </location>
</feature>
<dbReference type="AlphaFoldDB" id="A0A210PG41"/>
<comment type="caution">
    <text evidence="3">The sequence shown here is derived from an EMBL/GenBank/DDBJ whole genome shotgun (WGS) entry which is preliminary data.</text>
</comment>
<dbReference type="Proteomes" id="UP000242188">
    <property type="component" value="Unassembled WGS sequence"/>
</dbReference>
<dbReference type="GO" id="GO:0010521">
    <property type="term" value="F:telomerase inhibitor activity"/>
    <property type="evidence" value="ECO:0007669"/>
    <property type="project" value="TreeGrafter"/>
</dbReference>
<proteinExistence type="predicted"/>